<dbReference type="Pfam" id="PF20009">
    <property type="entry name" value="GEVED"/>
    <property type="match status" value="1"/>
</dbReference>
<gene>
    <name evidence="4" type="ORF">VSS37_20565</name>
</gene>
<comment type="caution">
    <text evidence="4">The sequence shown here is derived from an EMBL/GenBank/DDBJ whole genome shotgun (WGS) entry which is preliminary data.</text>
</comment>
<evidence type="ECO:0000313" key="5">
    <source>
        <dbReference type="Proteomes" id="UP001308005"/>
    </source>
</evidence>
<feature type="signal peptide" evidence="2">
    <location>
        <begin position="1"/>
        <end position="24"/>
    </location>
</feature>
<evidence type="ECO:0000256" key="2">
    <source>
        <dbReference type="SAM" id="SignalP"/>
    </source>
</evidence>
<feature type="domain" description="GEVED" evidence="3">
    <location>
        <begin position="160"/>
        <end position="233"/>
    </location>
</feature>
<accession>A0ABU6D2W3</accession>
<evidence type="ECO:0000256" key="1">
    <source>
        <dbReference type="SAM" id="MobiDB-lite"/>
    </source>
</evidence>
<keyword evidence="2" id="KW-0732">Signal</keyword>
<dbReference type="RefSeq" id="WP_324698247.1">
    <property type="nucleotide sequence ID" value="NZ_JAYMYJ010000156.1"/>
</dbReference>
<dbReference type="Proteomes" id="UP001308005">
    <property type="component" value="Unassembled WGS sequence"/>
</dbReference>
<organism evidence="4 5">
    <name type="scientific">Candidatus Thiothrix phosphatis</name>
    <dbReference type="NCBI Taxonomy" id="3112415"/>
    <lineage>
        <taxon>Bacteria</taxon>
        <taxon>Pseudomonadati</taxon>
        <taxon>Pseudomonadota</taxon>
        <taxon>Gammaproteobacteria</taxon>
        <taxon>Thiotrichales</taxon>
        <taxon>Thiotrichaceae</taxon>
        <taxon>Thiothrix</taxon>
    </lineage>
</organism>
<proteinExistence type="predicted"/>
<feature type="region of interest" description="Disordered" evidence="1">
    <location>
        <begin position="111"/>
        <end position="133"/>
    </location>
</feature>
<dbReference type="EMBL" id="JAYMYJ010000156">
    <property type="protein sequence ID" value="MEB4593383.1"/>
    <property type="molecule type" value="Genomic_DNA"/>
</dbReference>
<sequence>MKIIKIPVYVSIVGLLATLPAAYANEIVTNCAQVTAESAGETDSTPNNMVGMNPVEDDESCAKVMIPLDYGDAPDPSYQTLDAGGGARHQLGTDVFLGKCVDADSGLLQGQATADDTDTGSPSYGDCTSGNDEDGVTVGELRVGTNGATVEVTASKACKLNAWIDWNIDGSWGGSAEQVFMNQQLNAGSNTLSLDVPKFALAGDTYARFRCSTVGNDGIGGEAADGEVEDYKVSILEAIPVKPVSVGDTIWVDADHNGQQDAGETPLA</sequence>
<dbReference type="InterPro" id="IPR045474">
    <property type="entry name" value="GEVED"/>
</dbReference>
<keyword evidence="5" id="KW-1185">Reference proteome</keyword>
<protein>
    <submittedName>
        <fullName evidence="4">GEVED domain-containing protein</fullName>
    </submittedName>
</protein>
<dbReference type="SUPFAM" id="SSF117074">
    <property type="entry name" value="Hypothetical protein PA1324"/>
    <property type="match status" value="1"/>
</dbReference>
<evidence type="ECO:0000259" key="3">
    <source>
        <dbReference type="Pfam" id="PF20009"/>
    </source>
</evidence>
<name>A0ABU6D2W3_9GAMM</name>
<evidence type="ECO:0000313" key="4">
    <source>
        <dbReference type="EMBL" id="MEB4593383.1"/>
    </source>
</evidence>
<feature type="compositionally biased region" description="Polar residues" evidence="1">
    <location>
        <begin position="111"/>
        <end position="130"/>
    </location>
</feature>
<feature type="non-terminal residue" evidence="4">
    <location>
        <position position="268"/>
    </location>
</feature>
<feature type="chain" id="PRO_5046197470" evidence="2">
    <location>
        <begin position="25"/>
        <end position="268"/>
    </location>
</feature>
<reference evidence="5" key="1">
    <citation type="submission" date="2023-07" db="EMBL/GenBank/DDBJ databases">
        <title>The carbon used by Thiothrix.</title>
        <authorList>
            <person name="Chen L."/>
        </authorList>
    </citation>
    <scope>NUCLEOTIDE SEQUENCE [LARGE SCALE GENOMIC DNA]</scope>
</reference>